<keyword evidence="2" id="KW-0804">Transcription</keyword>
<dbReference type="GO" id="GO:0003700">
    <property type="term" value="F:DNA-binding transcription factor activity"/>
    <property type="evidence" value="ECO:0007669"/>
    <property type="project" value="InterPro"/>
</dbReference>
<evidence type="ECO:0000313" key="4">
    <source>
        <dbReference type="EMBL" id="OOF38096.1"/>
    </source>
</evidence>
<sequence length="298" mass="34338">MFSPSFIQRILNVIPHNETYISQIKGLIIRHSDRPFSYEGIIQEPSICIVLTGEREVQLGDQCYQFNSQHYMFCPVNVPMCGEIKQATVNDPFLVMSLKIDIPMVQKILWGQTTLPISKNESKDGFGKWKLDQNLGQAFERLLLLHENPKDIDFLAPLVQQEIYYRLLTGEQGQKLKQMASIDSNTHKIARATEYLRQHLQEIVMIETLAALCGMSISSFHSHFKKITTMSPLQYQKSLRLMEAKRLIVQENRLASEAAFQVGYESASQFSREYKRKFGCCPKDEVKLRGKIIETRTL</sequence>
<dbReference type="InterPro" id="IPR009594">
    <property type="entry name" value="Tscrpt_reg_HTH_AraC_N"/>
</dbReference>
<dbReference type="SUPFAM" id="SSF46689">
    <property type="entry name" value="Homeodomain-like"/>
    <property type="match status" value="2"/>
</dbReference>
<dbReference type="GO" id="GO:0043565">
    <property type="term" value="F:sequence-specific DNA binding"/>
    <property type="evidence" value="ECO:0007669"/>
    <property type="project" value="InterPro"/>
</dbReference>
<evidence type="ECO:0000313" key="5">
    <source>
        <dbReference type="Proteomes" id="UP000189426"/>
    </source>
</evidence>
<name>A0A1V3ICR8_9PAST</name>
<dbReference type="InterPro" id="IPR009057">
    <property type="entry name" value="Homeodomain-like_sf"/>
</dbReference>
<dbReference type="Gene3D" id="1.10.10.60">
    <property type="entry name" value="Homeodomain-like"/>
    <property type="match status" value="2"/>
</dbReference>
<reference evidence="4 5" key="1">
    <citation type="submission" date="2016-10" db="EMBL/GenBank/DDBJ databases">
        <title>Rodentibacter gen. nov. and new species.</title>
        <authorList>
            <person name="Christensen H."/>
        </authorList>
    </citation>
    <scope>NUCLEOTIDE SEQUENCE [LARGE SCALE GENOMIC DNA]</scope>
    <source>
        <strain evidence="4 5">Ppn418</strain>
    </source>
</reference>
<dbReference type="RefSeq" id="WP_077494760.1">
    <property type="nucleotide sequence ID" value="NZ_MLHG01000075.1"/>
</dbReference>
<feature type="domain" description="HTH araC/xylS-type" evidence="3">
    <location>
        <begin position="190"/>
        <end position="288"/>
    </location>
</feature>
<dbReference type="PROSITE" id="PS01124">
    <property type="entry name" value="HTH_ARAC_FAMILY_2"/>
    <property type="match status" value="1"/>
</dbReference>
<dbReference type="Pfam" id="PF12833">
    <property type="entry name" value="HTH_18"/>
    <property type="match status" value="1"/>
</dbReference>
<protein>
    <submittedName>
        <fullName evidence="4">AraC family transcriptional regulator</fullName>
    </submittedName>
</protein>
<dbReference type="PANTHER" id="PTHR43436">
    <property type="entry name" value="ARAC-FAMILY TRANSCRIPTIONAL REGULATOR"/>
    <property type="match status" value="1"/>
</dbReference>
<evidence type="ECO:0000256" key="1">
    <source>
        <dbReference type="ARBA" id="ARBA00023015"/>
    </source>
</evidence>
<accession>A0A1V3ICR8</accession>
<dbReference type="InterPro" id="IPR018060">
    <property type="entry name" value="HTH_AraC"/>
</dbReference>
<organism evidence="4 5">
    <name type="scientific">Rodentibacter mrazii</name>
    <dbReference type="NCBI Taxonomy" id="1908257"/>
    <lineage>
        <taxon>Bacteria</taxon>
        <taxon>Pseudomonadati</taxon>
        <taxon>Pseudomonadota</taxon>
        <taxon>Gammaproteobacteria</taxon>
        <taxon>Pasteurellales</taxon>
        <taxon>Pasteurellaceae</taxon>
        <taxon>Rodentibacter</taxon>
    </lineage>
</organism>
<dbReference type="Pfam" id="PF06719">
    <property type="entry name" value="AraC_N"/>
    <property type="match status" value="1"/>
</dbReference>
<dbReference type="SMART" id="SM00342">
    <property type="entry name" value="HTH_ARAC"/>
    <property type="match status" value="1"/>
</dbReference>
<keyword evidence="5" id="KW-1185">Reference proteome</keyword>
<evidence type="ECO:0000259" key="3">
    <source>
        <dbReference type="PROSITE" id="PS01124"/>
    </source>
</evidence>
<dbReference type="PANTHER" id="PTHR43436:SF1">
    <property type="entry name" value="TRANSCRIPTIONAL REGULATORY PROTEIN"/>
    <property type="match status" value="1"/>
</dbReference>
<proteinExistence type="predicted"/>
<keyword evidence="1" id="KW-0805">Transcription regulation</keyword>
<dbReference type="STRING" id="1908257.BKK47_10210"/>
<dbReference type="EMBL" id="MLHG01000075">
    <property type="protein sequence ID" value="OOF38096.1"/>
    <property type="molecule type" value="Genomic_DNA"/>
</dbReference>
<dbReference type="Proteomes" id="UP000189426">
    <property type="component" value="Unassembled WGS sequence"/>
</dbReference>
<evidence type="ECO:0000256" key="2">
    <source>
        <dbReference type="ARBA" id="ARBA00023163"/>
    </source>
</evidence>
<gene>
    <name evidence="4" type="ORF">BKK47_10210</name>
</gene>
<dbReference type="AlphaFoldDB" id="A0A1V3ICR8"/>
<comment type="caution">
    <text evidence="4">The sequence shown here is derived from an EMBL/GenBank/DDBJ whole genome shotgun (WGS) entry which is preliminary data.</text>
</comment>